<dbReference type="AlphaFoldDB" id="A0AB38BLZ6"/>
<feature type="domain" description="Type I restriction modification DNA specificity" evidence="5">
    <location>
        <begin position="139"/>
        <end position="300"/>
    </location>
</feature>
<sequence>WLQSIGNTGLLSNSLSIKVFKIFYAFDIAIKRINNELTNPEYFLQFVRAENMQRKLTGANPGSAISNLVPMSEVKKWEVFVPIKAEQKKLGSFFEQLDDTIALHQRQLDNYKELKKAMLKKIFNQELKFKDQDGNDYPDWKEKKLGEIAEIRTGYTPSRKDKNNFGGDIIWVSVADMKTKYIYDTKEYLSEKDVREAKWIEADTLIMSFKLSVGVLAITKKKCMSNEAIANFQWKNDITNNEYMFAYLSSQDISTYGNNAAQGISLNNESLREIRVQVPCKGEQQKIAGFFIALDKQLEKLVQTVELLKEQKKRLMQQMFC</sequence>
<evidence type="ECO:0000256" key="3">
    <source>
        <dbReference type="ARBA" id="ARBA00023125"/>
    </source>
</evidence>
<dbReference type="Gene3D" id="1.10.287.1120">
    <property type="entry name" value="Bipartite methylase S protein"/>
    <property type="match status" value="1"/>
</dbReference>
<keyword evidence="4" id="KW-0175">Coiled coil</keyword>
<protein>
    <submittedName>
        <fullName evidence="6">Type I restriction enzyme, S subunit</fullName>
    </submittedName>
</protein>
<dbReference type="Proteomes" id="UP000199686">
    <property type="component" value="Unassembled WGS sequence"/>
</dbReference>
<dbReference type="CDD" id="cd17244">
    <property type="entry name" value="RMtype1_S_Apa101655I-TRD2-CR2_like"/>
    <property type="match status" value="1"/>
</dbReference>
<feature type="coiled-coil region" evidence="4">
    <location>
        <begin position="291"/>
        <end position="318"/>
    </location>
</feature>
<accession>A0AB38BLZ6</accession>
<dbReference type="PANTHER" id="PTHR30408:SF12">
    <property type="entry name" value="TYPE I RESTRICTION ENZYME MJAVIII SPECIFICITY SUBUNIT"/>
    <property type="match status" value="1"/>
</dbReference>
<dbReference type="PANTHER" id="PTHR30408">
    <property type="entry name" value="TYPE-1 RESTRICTION ENZYME ECOKI SPECIFICITY PROTEIN"/>
    <property type="match status" value="1"/>
</dbReference>
<dbReference type="EMBL" id="FOQC01000096">
    <property type="protein sequence ID" value="SFI25887.1"/>
    <property type="molecule type" value="Genomic_DNA"/>
</dbReference>
<proteinExistence type="inferred from homology"/>
<dbReference type="RefSeq" id="WP_143071465.1">
    <property type="nucleotide sequence ID" value="NZ_FOQC01000096.1"/>
</dbReference>
<feature type="domain" description="Type I restriction modification DNA specificity" evidence="5">
    <location>
        <begin position="29"/>
        <end position="108"/>
    </location>
</feature>
<dbReference type="Pfam" id="PF01420">
    <property type="entry name" value="Methylase_S"/>
    <property type="match status" value="2"/>
</dbReference>
<evidence type="ECO:0000313" key="6">
    <source>
        <dbReference type="EMBL" id="SFI25887.1"/>
    </source>
</evidence>
<dbReference type="GO" id="GO:0003677">
    <property type="term" value="F:DNA binding"/>
    <property type="evidence" value="ECO:0007669"/>
    <property type="project" value="UniProtKB-KW"/>
</dbReference>
<feature type="non-terminal residue" evidence="6">
    <location>
        <position position="1"/>
    </location>
</feature>
<name>A0AB38BLZ6_9LACT</name>
<evidence type="ECO:0000256" key="2">
    <source>
        <dbReference type="ARBA" id="ARBA00022747"/>
    </source>
</evidence>
<keyword evidence="2" id="KW-0680">Restriction system</keyword>
<organism evidence="6 7">
    <name type="scientific">Trichococcus flocculiformis</name>
    <dbReference type="NCBI Taxonomy" id="82803"/>
    <lineage>
        <taxon>Bacteria</taxon>
        <taxon>Bacillati</taxon>
        <taxon>Bacillota</taxon>
        <taxon>Bacilli</taxon>
        <taxon>Lactobacillales</taxon>
        <taxon>Carnobacteriaceae</taxon>
        <taxon>Trichococcus</taxon>
    </lineage>
</organism>
<comment type="caution">
    <text evidence="6">The sequence shown here is derived from an EMBL/GenBank/DDBJ whole genome shotgun (WGS) entry which is preliminary data.</text>
</comment>
<evidence type="ECO:0000259" key="5">
    <source>
        <dbReference type="Pfam" id="PF01420"/>
    </source>
</evidence>
<dbReference type="InterPro" id="IPR044946">
    <property type="entry name" value="Restrct_endonuc_typeI_TRD_sf"/>
</dbReference>
<evidence type="ECO:0000256" key="1">
    <source>
        <dbReference type="ARBA" id="ARBA00010923"/>
    </source>
</evidence>
<comment type="similarity">
    <text evidence="1">Belongs to the type-I restriction system S methylase family.</text>
</comment>
<dbReference type="InterPro" id="IPR000055">
    <property type="entry name" value="Restrct_endonuc_typeI_TRD"/>
</dbReference>
<feature type="coiled-coil region" evidence="4">
    <location>
        <begin position="94"/>
        <end position="121"/>
    </location>
</feature>
<dbReference type="GO" id="GO:0009307">
    <property type="term" value="P:DNA restriction-modification system"/>
    <property type="evidence" value="ECO:0007669"/>
    <property type="project" value="UniProtKB-KW"/>
</dbReference>
<dbReference type="Gene3D" id="3.90.220.20">
    <property type="entry name" value="DNA methylase specificity domains"/>
    <property type="match status" value="2"/>
</dbReference>
<evidence type="ECO:0000313" key="7">
    <source>
        <dbReference type="Proteomes" id="UP000199686"/>
    </source>
</evidence>
<reference evidence="6 7" key="1">
    <citation type="submission" date="2016-10" db="EMBL/GenBank/DDBJ databases">
        <authorList>
            <person name="Varghese N."/>
            <person name="Submissions S."/>
        </authorList>
    </citation>
    <scope>NUCLEOTIDE SEQUENCE [LARGE SCALE GENOMIC DNA]</scope>
    <source>
        <strain evidence="6 7">DSM 2094</strain>
    </source>
</reference>
<gene>
    <name evidence="6" type="ORF">SAMN04488507_10962</name>
</gene>
<dbReference type="InterPro" id="IPR052021">
    <property type="entry name" value="Type-I_RS_S_subunit"/>
</dbReference>
<dbReference type="SUPFAM" id="SSF116734">
    <property type="entry name" value="DNA methylase specificity domain"/>
    <property type="match status" value="2"/>
</dbReference>
<evidence type="ECO:0000256" key="4">
    <source>
        <dbReference type="SAM" id="Coils"/>
    </source>
</evidence>
<keyword evidence="3" id="KW-0238">DNA-binding</keyword>